<evidence type="ECO:0000313" key="3">
    <source>
        <dbReference type="Proteomes" id="UP000503297"/>
    </source>
</evidence>
<protein>
    <submittedName>
        <fullName evidence="2">Uncharacterized protein</fullName>
    </submittedName>
</protein>
<evidence type="ECO:0000313" key="2">
    <source>
        <dbReference type="EMBL" id="QKF07225.1"/>
    </source>
</evidence>
<evidence type="ECO:0000256" key="1">
    <source>
        <dbReference type="SAM" id="MobiDB-lite"/>
    </source>
</evidence>
<accession>A0A6M8IWV8</accession>
<keyword evidence="3" id="KW-1185">Reference proteome</keyword>
<gene>
    <name evidence="2" type="ORF">HLV38_03105</name>
</gene>
<feature type="region of interest" description="Disordered" evidence="1">
    <location>
        <begin position="22"/>
        <end position="46"/>
    </location>
</feature>
<sequence>MIAYYLFNEGFRRFYQTMAHKPPCGTPAKPTATRPAHDAHAPHPAKAYTLPDATAVGLAATGTAASAPPP</sequence>
<dbReference type="RefSeq" id="WP_173164213.1">
    <property type="nucleotide sequence ID" value="NZ_CP053716.1"/>
</dbReference>
<dbReference type="Proteomes" id="UP000503297">
    <property type="component" value="Chromosome"/>
</dbReference>
<dbReference type="KEGG" id="bwa:HLV38_03105"/>
<organism evidence="2 3">
    <name type="scientific">Berryella wangjianweii</name>
    <dbReference type="NCBI Taxonomy" id="2734634"/>
    <lineage>
        <taxon>Bacteria</taxon>
        <taxon>Bacillati</taxon>
        <taxon>Actinomycetota</taxon>
        <taxon>Coriobacteriia</taxon>
        <taxon>Eggerthellales</taxon>
        <taxon>Eggerthellaceae</taxon>
        <taxon>Berryella</taxon>
    </lineage>
</organism>
<dbReference type="AlphaFoldDB" id="A0A6M8IWV8"/>
<name>A0A6M8IWV8_9ACTN</name>
<reference evidence="3" key="1">
    <citation type="submission" date="2020-05" db="EMBL/GenBank/DDBJ databases">
        <title>Novel species in genus Nocardioides.</title>
        <authorList>
            <person name="Zhang G."/>
        </authorList>
    </citation>
    <scope>NUCLEOTIDE SEQUENCE [LARGE SCALE GENOMIC DNA]</scope>
    <source>
        <strain evidence="3">zg-1050</strain>
    </source>
</reference>
<proteinExistence type="predicted"/>
<dbReference type="EMBL" id="CP053716">
    <property type="protein sequence ID" value="QKF07225.1"/>
    <property type="molecule type" value="Genomic_DNA"/>
</dbReference>